<protein>
    <submittedName>
        <fullName evidence="1">Uncharacterized protein</fullName>
    </submittedName>
</protein>
<gene>
    <name evidence="1" type="ORF">F7D73_02150</name>
</gene>
<name>A0A6G1TYB3_9BACT</name>
<organism evidence="1 2">
    <name type="scientific">Segatella copri</name>
    <dbReference type="NCBI Taxonomy" id="165179"/>
    <lineage>
        <taxon>Bacteria</taxon>
        <taxon>Pseudomonadati</taxon>
        <taxon>Bacteroidota</taxon>
        <taxon>Bacteroidia</taxon>
        <taxon>Bacteroidales</taxon>
        <taxon>Prevotellaceae</taxon>
        <taxon>Segatella</taxon>
    </lineage>
</organism>
<sequence length="557" mass="62500">MKDNLFVIAIGGTGMRCLEAFVHLCAVGMFDNEEINILTLDTDQSNGNKGRVERLIELYNKVKTDNPDSPGGSPNSNTFFSSKLNLYRFYTDYSMATRSTYSKLSATQGVGQDMEEDDHDLADLFLEHDTVQSFNLVHGYRAQTHLGSMLMYHGIVEAACHYVANKAKATEPELQLADFLTELQKSGTGARVFVFGSVFGGTGASSIPVVPEALKEAGNIISQNTIDFNKVKFGATLLTEYFSFQSPSDAQRKQEKLIASSDYFAINSQAALQFYQNDKTVKERYKRLYHVGWPAKDLNVSDSNGGNTITGGAEQKNACHVVELMSACAAYDFFTIDEQNLQNTSAQYLYRSVELDDAKNLTFRGTDFVSQSKASEFMQKLGSFLTLAHIVLSKHGGALLQNNVEDKTRGTRGFIARLAEQEIPDYNDMKKEQSKEIDDYMKEFAYSTENGTIKRGWIYQVYNSVRLAGVSRFLFPSKVFEENVMSLAAMDPCKEIQEEKKSGLFKTDKRTDYDDFIKNLPKCRPVDEKQNVSTMKERFLAHMFNAINITIPFSAKL</sequence>
<proteinExistence type="predicted"/>
<dbReference type="RefSeq" id="WP_153122076.1">
    <property type="nucleotide sequence ID" value="NZ_VZCB01000018.1"/>
</dbReference>
<evidence type="ECO:0000313" key="2">
    <source>
        <dbReference type="Proteomes" id="UP000480425"/>
    </source>
</evidence>
<dbReference type="EMBL" id="VZCB01000018">
    <property type="protein sequence ID" value="MQN79780.1"/>
    <property type="molecule type" value="Genomic_DNA"/>
</dbReference>
<dbReference type="OrthoDB" id="844533at2"/>
<reference evidence="1 2" key="1">
    <citation type="submission" date="2019-09" db="EMBL/GenBank/DDBJ databases">
        <title>Distinct polysaccharide growth profiles of human intestinal Prevotella copri isolates.</title>
        <authorList>
            <person name="Fehlner-Peach H."/>
            <person name="Magnabosco C."/>
            <person name="Raghavan V."/>
            <person name="Scher J.U."/>
            <person name="Tett A."/>
            <person name="Cox L.M."/>
            <person name="Gottsegen C."/>
            <person name="Watters A."/>
            <person name="Wiltshire- Gordon J.D."/>
            <person name="Segata N."/>
            <person name="Bonneau R."/>
            <person name="Littman D.R."/>
        </authorList>
    </citation>
    <scope>NUCLEOTIDE SEQUENCE [LARGE SCALE GENOMIC DNA]</scope>
    <source>
        <strain evidence="2">iA622</strain>
    </source>
</reference>
<evidence type="ECO:0000313" key="1">
    <source>
        <dbReference type="EMBL" id="MQN79780.1"/>
    </source>
</evidence>
<comment type="caution">
    <text evidence="1">The sequence shown here is derived from an EMBL/GenBank/DDBJ whole genome shotgun (WGS) entry which is preliminary data.</text>
</comment>
<accession>A0A6G1TYB3</accession>
<dbReference type="Proteomes" id="UP000480425">
    <property type="component" value="Unassembled WGS sequence"/>
</dbReference>
<dbReference type="AlphaFoldDB" id="A0A6G1TYB3"/>